<reference evidence="1" key="1">
    <citation type="submission" date="2021-04" db="EMBL/GenBank/DDBJ databases">
        <title>Biosynthetic gene clusters of Dactylosporangioum roseum.</title>
        <authorList>
            <person name="Hartkoorn R.C."/>
            <person name="Beaudoing E."/>
            <person name="Hot D."/>
            <person name="Moureu S."/>
        </authorList>
    </citation>
    <scope>NUCLEOTIDE SEQUENCE</scope>
    <source>
        <strain evidence="1">NRRL B-16295</strain>
    </source>
</reference>
<evidence type="ECO:0000313" key="2">
    <source>
        <dbReference type="Proteomes" id="UP001058271"/>
    </source>
</evidence>
<protein>
    <submittedName>
        <fullName evidence="1">Uncharacterized protein</fullName>
    </submittedName>
</protein>
<sequence length="164" mass="17707">MADVHTSVGLWGYTSMRCANGLDGCDDQACICLCHHRLGPYEEQPFGCPACRTILDAGAAGGCPDRWHAANRPDAEAPAAAEPLPRDRRRLHERVLTRCDPAWYGLRDDPPKVFAALRAVVELCVAHQADAVDGRLTDVDLIPPSEVLAAIALELGIDHGGHHD</sequence>
<dbReference type="RefSeq" id="WP_260727252.1">
    <property type="nucleotide sequence ID" value="NZ_BAAABS010000033.1"/>
</dbReference>
<evidence type="ECO:0000313" key="1">
    <source>
        <dbReference type="EMBL" id="UWZ37888.1"/>
    </source>
</evidence>
<accession>A0ABY5ZA73</accession>
<keyword evidence="2" id="KW-1185">Reference proteome</keyword>
<proteinExistence type="predicted"/>
<dbReference type="EMBL" id="CP073721">
    <property type="protein sequence ID" value="UWZ37888.1"/>
    <property type="molecule type" value="Genomic_DNA"/>
</dbReference>
<dbReference type="Proteomes" id="UP001058271">
    <property type="component" value="Chromosome"/>
</dbReference>
<gene>
    <name evidence="1" type="ORF">Drose_06325</name>
</gene>
<organism evidence="1 2">
    <name type="scientific">Dactylosporangium roseum</name>
    <dbReference type="NCBI Taxonomy" id="47989"/>
    <lineage>
        <taxon>Bacteria</taxon>
        <taxon>Bacillati</taxon>
        <taxon>Actinomycetota</taxon>
        <taxon>Actinomycetes</taxon>
        <taxon>Micromonosporales</taxon>
        <taxon>Micromonosporaceae</taxon>
        <taxon>Dactylosporangium</taxon>
    </lineage>
</organism>
<name>A0ABY5ZA73_9ACTN</name>